<keyword evidence="3 9" id="KW-0813">Transport</keyword>
<dbReference type="FunFam" id="1.20.1640.10:FF:000001">
    <property type="entry name" value="Efflux pump membrane transporter"/>
    <property type="match status" value="1"/>
</dbReference>
<protein>
    <recommendedName>
        <fullName evidence="9">Efflux pump membrane transporter</fullName>
    </recommendedName>
</protein>
<dbReference type="NCBIfam" id="TIGR00915">
    <property type="entry name" value="2A0602"/>
    <property type="match status" value="1"/>
</dbReference>
<dbReference type="PRINTS" id="PR00702">
    <property type="entry name" value="ACRIFLAVINRP"/>
</dbReference>
<dbReference type="GO" id="GO:0015562">
    <property type="term" value="F:efflux transmembrane transporter activity"/>
    <property type="evidence" value="ECO:0007669"/>
    <property type="project" value="InterPro"/>
</dbReference>
<dbReference type="RefSeq" id="WP_182163050.1">
    <property type="nucleotide sequence ID" value="NZ_JACFXV010000043.1"/>
</dbReference>
<evidence type="ECO:0000313" key="12">
    <source>
        <dbReference type="Proteomes" id="UP000541109"/>
    </source>
</evidence>
<evidence type="ECO:0000256" key="9">
    <source>
        <dbReference type="RuleBase" id="RU364070"/>
    </source>
</evidence>
<dbReference type="Gene3D" id="3.30.70.1440">
    <property type="entry name" value="Multidrug efflux transporter AcrB pore domain"/>
    <property type="match status" value="1"/>
</dbReference>
<dbReference type="Gene3D" id="3.30.2090.10">
    <property type="entry name" value="Multidrug efflux transporter AcrB TolC docking domain, DN and DC subdomains"/>
    <property type="match status" value="2"/>
</dbReference>
<dbReference type="GO" id="GO:0009636">
    <property type="term" value="P:response to toxic substance"/>
    <property type="evidence" value="ECO:0007669"/>
    <property type="project" value="UniProtKB-ARBA"/>
</dbReference>
<reference evidence="11 12" key="1">
    <citation type="submission" date="2020-07" db="EMBL/GenBank/DDBJ databases">
        <title>Stappia sp., F7233, whole genome shotgun sequencing project.</title>
        <authorList>
            <person name="Jiang S."/>
            <person name="Liu Z.W."/>
            <person name="Du Z.J."/>
        </authorList>
    </citation>
    <scope>NUCLEOTIDE SEQUENCE [LARGE SCALE GENOMIC DNA]</scope>
    <source>
        <strain evidence="11 12">F7233</strain>
    </source>
</reference>
<feature type="transmembrane region" description="Helical" evidence="9">
    <location>
        <begin position="395"/>
        <end position="415"/>
    </location>
</feature>
<evidence type="ECO:0000256" key="2">
    <source>
        <dbReference type="ARBA" id="ARBA00010942"/>
    </source>
</evidence>
<dbReference type="PANTHER" id="PTHR32063:SF76">
    <property type="entry name" value="EFFLUX PUMP MEMBRANE TRANSPORTER"/>
    <property type="match status" value="1"/>
</dbReference>
<feature type="transmembrane region" description="Helical" evidence="9">
    <location>
        <begin position="530"/>
        <end position="551"/>
    </location>
</feature>
<comment type="subcellular location">
    <subcellularLocation>
        <location evidence="1 9">Cell inner membrane</location>
        <topology evidence="1 9">Multi-pass membrane protein</topology>
    </subcellularLocation>
</comment>
<dbReference type="InterPro" id="IPR004764">
    <property type="entry name" value="MdtF-like"/>
</dbReference>
<feature type="transmembrane region" description="Helical" evidence="9">
    <location>
        <begin position="921"/>
        <end position="946"/>
    </location>
</feature>
<organism evidence="11 12">
    <name type="scientific">Stappia albiluteola</name>
    <dbReference type="NCBI Taxonomy" id="2758565"/>
    <lineage>
        <taxon>Bacteria</taxon>
        <taxon>Pseudomonadati</taxon>
        <taxon>Pseudomonadota</taxon>
        <taxon>Alphaproteobacteria</taxon>
        <taxon>Hyphomicrobiales</taxon>
        <taxon>Stappiaceae</taxon>
        <taxon>Stappia</taxon>
    </lineage>
</organism>
<keyword evidence="6 9" id="KW-0812">Transmembrane</keyword>
<dbReference type="PANTHER" id="PTHR32063">
    <property type="match status" value="1"/>
</dbReference>
<evidence type="ECO:0000256" key="7">
    <source>
        <dbReference type="ARBA" id="ARBA00022989"/>
    </source>
</evidence>
<gene>
    <name evidence="11" type="ORF">H2509_05355</name>
</gene>
<keyword evidence="12" id="KW-1185">Reference proteome</keyword>
<dbReference type="AlphaFoldDB" id="A0A839AD14"/>
<evidence type="ECO:0000313" key="11">
    <source>
        <dbReference type="EMBL" id="MBA5776549.1"/>
    </source>
</evidence>
<feature type="region of interest" description="Disordered" evidence="10">
    <location>
        <begin position="1038"/>
        <end position="1065"/>
    </location>
</feature>
<feature type="transmembrane region" description="Helical" evidence="9">
    <location>
        <begin position="472"/>
        <end position="499"/>
    </location>
</feature>
<dbReference type="InterPro" id="IPR001036">
    <property type="entry name" value="Acrflvin-R"/>
</dbReference>
<feature type="transmembrane region" description="Helical" evidence="9">
    <location>
        <begin position="998"/>
        <end position="1023"/>
    </location>
</feature>
<comment type="caution">
    <text evidence="11">The sequence shown here is derived from an EMBL/GenBank/DDBJ whole genome shotgun (WGS) entry which is preliminary data.</text>
</comment>
<feature type="transmembrane region" description="Helical" evidence="9">
    <location>
        <begin position="440"/>
        <end position="460"/>
    </location>
</feature>
<feature type="transmembrane region" description="Helical" evidence="9">
    <location>
        <begin position="12"/>
        <end position="31"/>
    </location>
</feature>
<sequence length="1065" mass="113089">MFSKFFIYRPKFALVISLVITIAGILGYIALPVQQFPEITPPVVQVSASYSGANAQVLEETVAAPIEAQVNGVDNMIYMSSQSADSGDYSLYVTFRVGTDPDIATVNVQNRVSQAMSQLPSEVTKNGVTVEKASTNMLLVITLYSPNSTYDELFLSNYASINLKDALARVPGVGNATVMTDFSYGMRVWLNPDRLASLGMTPIDFINAIEDQNIQVSAGQIGAPPVPEGQQFQYTITAKGRLTTADEFRDIVLRTGADGAVVRIGDVARVELGSQIYNASGKFNGQPSTVLAVYQAPGANAIAVADGVKARLESLARSFPNDVAYAIPFDTTEFVEKSLDDVVQTLIEAFILVVSVVFIFLGSWRATIIPTVAIPVSLIGTFAVLLAAGMSLNTISLFGLVLAIGIVVDDAIIVVENVERIMAEEGLPAKEATAKAMEQITGPVVATTLVLLAVFVPTIFMPGISGRLFSQFAVTISVAVVISSINALTLSPALCGLVLKHRGELKGVLALFERGIGNVRDRYTGLVGALIRKSFVGVIAVGLAIAAIVVLNGRLPGGFLPLEDQGYLMVDVQLPDGAALGRTQVITEDIEARLEEMEGVANVVIVNGYSILNSGLMPNGALVIVTLTPWDERTDPSLGVNAILARLWQEFGTIAGANIIAFNAPPIPGLGTTGGVEMKVQQTGGGTPQDLASAAGSLVYSANQQPGIGQAYTTFRANVPQIFVDLDRTKAKSLGINVSDIFLTLQAYLGSYYVNDFNIFGRVYKVLIQAEGSFRDKVDDIRRLYVRNVDGDMVPLSTLVRIENQLGPQNINRYNMFRAASVNAEPASGASTGVVMDGLERSAASALPPGYAFEWTGTALQQRGAGPIVVIVLMLSILFAYLFLVAQYESWSMPVAILMSVTVALLGAFLSVLVSGKDVNLYTQIGMIMLVGLGAKNAILIVEFAMEERAKGKSILAAAREAAHLRFRAVMMTALSFLLGVMPLVLASGAGAASQQAIGYAVFGGMFMATTFGIVLVPVLYVVMQILREWIKGQYKGADVGDTSSSSPAVEPPAPAEGEPTGSKA</sequence>
<evidence type="ECO:0000256" key="3">
    <source>
        <dbReference type="ARBA" id="ARBA00022448"/>
    </source>
</evidence>
<feature type="compositionally biased region" description="Low complexity" evidence="10">
    <location>
        <begin position="1056"/>
        <end position="1065"/>
    </location>
</feature>
<feature type="transmembrane region" description="Helical" evidence="9">
    <location>
        <begin position="967"/>
        <end position="986"/>
    </location>
</feature>
<dbReference type="Pfam" id="PF00873">
    <property type="entry name" value="ACR_tran"/>
    <property type="match status" value="1"/>
</dbReference>
<keyword evidence="4" id="KW-1003">Cell membrane</keyword>
<evidence type="ECO:0000256" key="1">
    <source>
        <dbReference type="ARBA" id="ARBA00004429"/>
    </source>
</evidence>
<accession>A0A839AD14</accession>
<keyword evidence="8 9" id="KW-0472">Membrane</keyword>
<dbReference type="GO" id="GO:0042910">
    <property type="term" value="F:xenobiotic transmembrane transporter activity"/>
    <property type="evidence" value="ECO:0007669"/>
    <property type="project" value="TreeGrafter"/>
</dbReference>
<dbReference type="SUPFAM" id="SSF82714">
    <property type="entry name" value="Multidrug efflux transporter AcrB TolC docking domain, DN and DC subdomains"/>
    <property type="match status" value="2"/>
</dbReference>
<dbReference type="Gene3D" id="3.30.70.1430">
    <property type="entry name" value="Multidrug efflux transporter AcrB pore domain"/>
    <property type="match status" value="2"/>
</dbReference>
<keyword evidence="7 9" id="KW-1133">Transmembrane helix</keyword>
<dbReference type="SUPFAM" id="SSF82693">
    <property type="entry name" value="Multidrug efflux transporter AcrB pore domain, PN1, PN2, PC1 and PC2 subdomains"/>
    <property type="match status" value="3"/>
</dbReference>
<evidence type="ECO:0000256" key="4">
    <source>
        <dbReference type="ARBA" id="ARBA00022475"/>
    </source>
</evidence>
<feature type="transmembrane region" description="Helical" evidence="9">
    <location>
        <begin position="368"/>
        <end position="389"/>
    </location>
</feature>
<feature type="transmembrane region" description="Helical" evidence="9">
    <location>
        <begin position="342"/>
        <end position="361"/>
    </location>
</feature>
<dbReference type="SUPFAM" id="SSF82866">
    <property type="entry name" value="Multidrug efflux transporter AcrB transmembrane domain"/>
    <property type="match status" value="2"/>
</dbReference>
<comment type="similarity">
    <text evidence="2 9">Belongs to the resistance-nodulation-cell division (RND) (TC 2.A.6) family.</text>
</comment>
<dbReference type="Gene3D" id="1.20.1640.10">
    <property type="entry name" value="Multidrug efflux transporter AcrB transmembrane domain"/>
    <property type="match status" value="2"/>
</dbReference>
<keyword evidence="5 9" id="KW-0997">Cell inner membrane</keyword>
<dbReference type="NCBIfam" id="NF000282">
    <property type="entry name" value="RND_permease_1"/>
    <property type="match status" value="1"/>
</dbReference>
<feature type="transmembrane region" description="Helical" evidence="9">
    <location>
        <begin position="864"/>
        <end position="884"/>
    </location>
</feature>
<dbReference type="GO" id="GO:0005886">
    <property type="term" value="C:plasma membrane"/>
    <property type="evidence" value="ECO:0007669"/>
    <property type="project" value="UniProtKB-SubCell"/>
</dbReference>
<dbReference type="Gene3D" id="3.30.70.1320">
    <property type="entry name" value="Multidrug efflux transporter AcrB pore domain like"/>
    <property type="match status" value="1"/>
</dbReference>
<proteinExistence type="inferred from homology"/>
<evidence type="ECO:0000256" key="5">
    <source>
        <dbReference type="ARBA" id="ARBA00022519"/>
    </source>
</evidence>
<dbReference type="FunFam" id="3.30.70.1430:FF:000001">
    <property type="entry name" value="Efflux pump membrane transporter"/>
    <property type="match status" value="1"/>
</dbReference>
<feature type="transmembrane region" description="Helical" evidence="9">
    <location>
        <begin position="896"/>
        <end position="915"/>
    </location>
</feature>
<evidence type="ECO:0000256" key="6">
    <source>
        <dbReference type="ARBA" id="ARBA00022692"/>
    </source>
</evidence>
<dbReference type="InterPro" id="IPR027463">
    <property type="entry name" value="AcrB_DN_DC_subdom"/>
</dbReference>
<dbReference type="EMBL" id="JACFXV010000043">
    <property type="protein sequence ID" value="MBA5776549.1"/>
    <property type="molecule type" value="Genomic_DNA"/>
</dbReference>
<evidence type="ECO:0000256" key="10">
    <source>
        <dbReference type="SAM" id="MobiDB-lite"/>
    </source>
</evidence>
<name>A0A839AD14_9HYPH</name>
<evidence type="ECO:0000256" key="8">
    <source>
        <dbReference type="ARBA" id="ARBA00023136"/>
    </source>
</evidence>
<dbReference type="Proteomes" id="UP000541109">
    <property type="component" value="Unassembled WGS sequence"/>
</dbReference>